<protein>
    <submittedName>
        <fullName evidence="3">Uncharacterized protein</fullName>
    </submittedName>
</protein>
<gene>
    <name evidence="3" type="ORF">JYU34_003063</name>
</gene>
<evidence type="ECO:0000256" key="1">
    <source>
        <dbReference type="SAM" id="Phobius"/>
    </source>
</evidence>
<sequence length="126" mass="14482">MSFRNVLVVFALSCVVFGAALGDEGEVTARGKKKKLGLFIFIADIIIKKIFILKIVYAIIFWIVIHKAGYFLTWFVSYLSDQKKEFKEVPHVHYGPHHSYGTPDYSSYGPPHDYSSYGPYKRITQR</sequence>
<comment type="caution">
    <text evidence="3">The sequence shown here is derived from an EMBL/GenBank/DDBJ whole genome shotgun (WGS) entry which is preliminary data.</text>
</comment>
<evidence type="ECO:0000256" key="2">
    <source>
        <dbReference type="SAM" id="SignalP"/>
    </source>
</evidence>
<reference evidence="3 4" key="1">
    <citation type="submission" date="2021-06" db="EMBL/GenBank/DDBJ databases">
        <title>A haploid diamondback moth (Plutella xylostella L.) genome assembly resolves 31 chromosomes and identifies a diamide resistance mutation.</title>
        <authorList>
            <person name="Ward C.M."/>
            <person name="Perry K.D."/>
            <person name="Baker G."/>
            <person name="Powis K."/>
            <person name="Heckel D.G."/>
            <person name="Baxter S.W."/>
        </authorList>
    </citation>
    <scope>NUCLEOTIDE SEQUENCE [LARGE SCALE GENOMIC DNA]</scope>
    <source>
        <strain evidence="3 4">LV</strain>
        <tissue evidence="3">Single pupa</tissue>
    </source>
</reference>
<dbReference type="EMBL" id="JAHIBW010000005">
    <property type="protein sequence ID" value="KAG7310307.1"/>
    <property type="molecule type" value="Genomic_DNA"/>
</dbReference>
<keyword evidence="1" id="KW-0472">Membrane</keyword>
<keyword evidence="1" id="KW-1133">Transmembrane helix</keyword>
<keyword evidence="2" id="KW-0732">Signal</keyword>
<name>A0ABQ7QZ35_PLUXY</name>
<evidence type="ECO:0000313" key="3">
    <source>
        <dbReference type="EMBL" id="KAG7310307.1"/>
    </source>
</evidence>
<keyword evidence="4" id="KW-1185">Reference proteome</keyword>
<proteinExistence type="predicted"/>
<keyword evidence="1" id="KW-0812">Transmembrane</keyword>
<organism evidence="3 4">
    <name type="scientific">Plutella xylostella</name>
    <name type="common">Diamondback moth</name>
    <name type="synonym">Plutella maculipennis</name>
    <dbReference type="NCBI Taxonomy" id="51655"/>
    <lineage>
        <taxon>Eukaryota</taxon>
        <taxon>Metazoa</taxon>
        <taxon>Ecdysozoa</taxon>
        <taxon>Arthropoda</taxon>
        <taxon>Hexapoda</taxon>
        <taxon>Insecta</taxon>
        <taxon>Pterygota</taxon>
        <taxon>Neoptera</taxon>
        <taxon>Endopterygota</taxon>
        <taxon>Lepidoptera</taxon>
        <taxon>Glossata</taxon>
        <taxon>Ditrysia</taxon>
        <taxon>Yponomeutoidea</taxon>
        <taxon>Plutellidae</taxon>
        <taxon>Plutella</taxon>
    </lineage>
</organism>
<accession>A0ABQ7QZ35</accession>
<dbReference type="Proteomes" id="UP000823941">
    <property type="component" value="Chromosome 5"/>
</dbReference>
<feature type="signal peptide" evidence="2">
    <location>
        <begin position="1"/>
        <end position="22"/>
    </location>
</feature>
<feature type="chain" id="PRO_5046969439" evidence="2">
    <location>
        <begin position="23"/>
        <end position="126"/>
    </location>
</feature>
<evidence type="ECO:0000313" key="4">
    <source>
        <dbReference type="Proteomes" id="UP000823941"/>
    </source>
</evidence>
<feature type="transmembrane region" description="Helical" evidence="1">
    <location>
        <begin position="38"/>
        <end position="65"/>
    </location>
</feature>